<dbReference type="GO" id="GO:0016746">
    <property type="term" value="F:acyltransferase activity"/>
    <property type="evidence" value="ECO:0007669"/>
    <property type="project" value="UniProtKB-KW"/>
</dbReference>
<gene>
    <name evidence="4" type="ORF">NQT62_14915</name>
</gene>
<name>A0ABT1WJN8_9BURK</name>
<keyword evidence="2 4" id="KW-0012">Acyltransferase</keyword>
<evidence type="ECO:0000313" key="4">
    <source>
        <dbReference type="EMBL" id="MCQ8897731.1"/>
    </source>
</evidence>
<evidence type="ECO:0000313" key="5">
    <source>
        <dbReference type="Proteomes" id="UP001204142"/>
    </source>
</evidence>
<dbReference type="PROSITE" id="PS51186">
    <property type="entry name" value="GNAT"/>
    <property type="match status" value="1"/>
</dbReference>
<organism evidence="4 5">
    <name type="scientific">Limnobacter humi</name>
    <dbReference type="NCBI Taxonomy" id="1778671"/>
    <lineage>
        <taxon>Bacteria</taxon>
        <taxon>Pseudomonadati</taxon>
        <taxon>Pseudomonadota</taxon>
        <taxon>Betaproteobacteria</taxon>
        <taxon>Burkholderiales</taxon>
        <taxon>Burkholderiaceae</taxon>
        <taxon>Limnobacter</taxon>
    </lineage>
</organism>
<feature type="domain" description="N-acetyltransferase" evidence="3">
    <location>
        <begin position="2"/>
        <end position="200"/>
    </location>
</feature>
<dbReference type="Pfam" id="PF00583">
    <property type="entry name" value="Acetyltransf_1"/>
    <property type="match status" value="1"/>
</dbReference>
<evidence type="ECO:0000256" key="1">
    <source>
        <dbReference type="ARBA" id="ARBA00022679"/>
    </source>
</evidence>
<dbReference type="InterPro" id="IPR016181">
    <property type="entry name" value="Acyl_CoA_acyltransferase"/>
</dbReference>
<evidence type="ECO:0000256" key="2">
    <source>
        <dbReference type="ARBA" id="ARBA00023315"/>
    </source>
</evidence>
<sequence>MTTIRPAHLADIPAIVDVHIQAFPGFFLTLMGRPFLRLLYLGFLQSAQGMVYVAVNAQGDVLGFVAGTAQPQGFFGQLLRKQWFRFGLAAVWPLCRRPSLVAIKLWSALFYRGETLPDLPNAALLSSLGVHPQAHRQGLGRQLVAAFVAWSAQHGCPAVYLTTDQSNNTKANTFYLECGFQLAGTCKRPPNRILNRYLLRIQP</sequence>
<dbReference type="Gene3D" id="3.40.630.30">
    <property type="match status" value="1"/>
</dbReference>
<dbReference type="Proteomes" id="UP001204142">
    <property type="component" value="Unassembled WGS sequence"/>
</dbReference>
<dbReference type="PANTHER" id="PTHR43877">
    <property type="entry name" value="AMINOALKYLPHOSPHONATE N-ACETYLTRANSFERASE-RELATED-RELATED"/>
    <property type="match status" value="1"/>
</dbReference>
<dbReference type="InterPro" id="IPR000182">
    <property type="entry name" value="GNAT_dom"/>
</dbReference>
<dbReference type="SUPFAM" id="SSF55729">
    <property type="entry name" value="Acyl-CoA N-acyltransferases (Nat)"/>
    <property type="match status" value="1"/>
</dbReference>
<keyword evidence="1 4" id="KW-0808">Transferase</keyword>
<proteinExistence type="predicted"/>
<dbReference type="EC" id="2.3.1.-" evidence="4"/>
<comment type="caution">
    <text evidence="4">The sequence shown here is derived from an EMBL/GenBank/DDBJ whole genome shotgun (WGS) entry which is preliminary data.</text>
</comment>
<accession>A0ABT1WJN8</accession>
<protein>
    <submittedName>
        <fullName evidence="4">GNAT family N-acetyltransferase</fullName>
        <ecNumber evidence="4">2.3.1.-</ecNumber>
    </submittedName>
</protein>
<evidence type="ECO:0000259" key="3">
    <source>
        <dbReference type="PROSITE" id="PS51186"/>
    </source>
</evidence>
<dbReference type="RefSeq" id="WP_256765536.1">
    <property type="nucleotide sequence ID" value="NZ_JANIGO010000006.1"/>
</dbReference>
<reference evidence="4 5" key="1">
    <citation type="submission" date="2022-07" db="EMBL/GenBank/DDBJ databases">
        <authorList>
            <person name="Xamxidin M."/>
            <person name="Wu M."/>
        </authorList>
    </citation>
    <scope>NUCLEOTIDE SEQUENCE [LARGE SCALE GENOMIC DNA]</scope>
    <source>
        <strain evidence="4 5">NBRC 111650</strain>
    </source>
</reference>
<keyword evidence="5" id="KW-1185">Reference proteome</keyword>
<dbReference type="EMBL" id="JANIGO010000006">
    <property type="protein sequence ID" value="MCQ8897731.1"/>
    <property type="molecule type" value="Genomic_DNA"/>
</dbReference>
<dbReference type="InterPro" id="IPR050832">
    <property type="entry name" value="Bact_Acetyltransf"/>
</dbReference>
<dbReference type="CDD" id="cd04301">
    <property type="entry name" value="NAT_SF"/>
    <property type="match status" value="1"/>
</dbReference>